<feature type="transmembrane region" description="Helical" evidence="1">
    <location>
        <begin position="112"/>
        <end position="135"/>
    </location>
</feature>
<gene>
    <name evidence="4" type="ORF">SMC2_06290</name>
    <name evidence="3" type="ORF">SMC3_05915</name>
</gene>
<keyword evidence="5" id="KW-1185">Reference proteome</keyword>
<name>A0A398DB50_9BACT</name>
<feature type="transmembrane region" description="Helical" evidence="1">
    <location>
        <begin position="12"/>
        <end position="29"/>
    </location>
</feature>
<comment type="caution">
    <text evidence="3">The sequence shown here is derived from an EMBL/GenBank/DDBJ whole genome shotgun (WGS) entry which is preliminary data.</text>
</comment>
<proteinExistence type="predicted"/>
<dbReference type="CDD" id="cd07341">
    <property type="entry name" value="M56_BlaR1_MecR1_like"/>
    <property type="match status" value="1"/>
</dbReference>
<evidence type="ECO:0000313" key="4">
    <source>
        <dbReference type="EMBL" id="RIE12850.1"/>
    </source>
</evidence>
<dbReference type="PANTHER" id="PTHR34978">
    <property type="entry name" value="POSSIBLE SENSOR-TRANSDUCER PROTEIN BLAR"/>
    <property type="match status" value="1"/>
</dbReference>
<keyword evidence="1" id="KW-1133">Transmembrane helix</keyword>
<dbReference type="PANTHER" id="PTHR34978:SF3">
    <property type="entry name" value="SLR0241 PROTEIN"/>
    <property type="match status" value="1"/>
</dbReference>
<evidence type="ECO:0000313" key="5">
    <source>
        <dbReference type="Proteomes" id="UP000265724"/>
    </source>
</evidence>
<feature type="transmembrane region" description="Helical" evidence="1">
    <location>
        <begin position="41"/>
        <end position="58"/>
    </location>
</feature>
<sequence>MLQRIFSDIIEVALITSGIIAILLLLLPFLRRHYTARWRSWVWLLVAVRLLIPFNPSLPQAPIQLAAPAQHMTVNVSARETTVLPPQMGNPVSSPVATPVPVTRATVPLTTILSLVWILGIAAFLLYHFMGYFLFRRAVRRFSRPVEDERTLAIWNAVRREMNVVRPIQLLSCKKVQSPMMTGFFHPVLLLPDTDYSDTGLHMILKHELVHYKRGDIWYKLLMICANAVHWFNPLVYLMVTASNQDLEMSCDSAVIQDADTASRKQYSETILAAVRKGKMHQTVFSTYFDGGKKTMKERLVNIFDVSRKRKGLLALCAIIIVVGITGALVAYDVSDQSEQKAIDNVALLKAGNSYYLEIGKFIISYGIRKSAVVSLAPDTNDQAAYFEDKAIYISDEVTAVAYGGDTGSVGTASPVTVLISNNEGQTWSNYSVADTKADDDTQKYVGFTTKNDGWLLLAGDVAMGHQENRIFQTSDGGKTWAEIGNTNDVYPRVVTGAGFANKNIGFVSFRYDVDPNPVVYRTKDKGKTWTQCTLEIPDSFKSIATYATALSPVFDGAKGTLPVTFRNNDAVRGTVDVTVQYITSDYGKTWTFNEKYDLALIWADAWKTRDGKGRYEIMSSQMQADFRAQQELQSGKLIFVIRGSSPWVVSYDVALDGDQAVITYWYADSGLETYKGVERLTFGEENGRTVVAGCKTEIDMEAYADTSDWKSVDTGLYTFSIPPEWEATAFSDGSVSFTKSGEALGSLKRMSYDSSLPLTQFEGSPAQTLIREETLDGCKYPATKVLTRRTQPSAVAVNDVSYVYELHTYLIPENSKFAYDLFLLVNQEPDKADEIAKSIVINTNRIQIQDLANQWGEAVQNRDGKAQYDLLSTQLQAAVYASYKAEYWVTGCSSPWVDGYTVKPGDNTAVVTYTYMTSTGFAGYYLQTLSFVTENGQSTITDYTEPKQANGQSEGTVLAYLNDGKTWLSAANLHEGMFSDMTLSIDGKTKRFPWKTYGELAFLPELSYADVDGDGRNELIVILCESEGTGTLVEEIHVLNQENFSEITVQSPLAALENRVVSKIDENDVQITIDNQNALVFPEKEITAKVAEKKSWFANLATGSVIDYSMQGNNVIVRVAAQLSPAGFLGDFNLTYEYKDNQLKVSGVSFMTALFWQSIP</sequence>
<dbReference type="Proteomes" id="UP000266042">
    <property type="component" value="Unassembled WGS sequence"/>
</dbReference>
<evidence type="ECO:0000313" key="3">
    <source>
        <dbReference type="EMBL" id="RIE12796.1"/>
    </source>
</evidence>
<evidence type="ECO:0000313" key="6">
    <source>
        <dbReference type="Proteomes" id="UP000266042"/>
    </source>
</evidence>
<dbReference type="InterPro" id="IPR008756">
    <property type="entry name" value="Peptidase_M56"/>
</dbReference>
<dbReference type="RefSeq" id="WP_119087003.1">
    <property type="nucleotide sequence ID" value="NZ_QXIV01000009.1"/>
</dbReference>
<protein>
    <recommendedName>
        <fullName evidence="2">Peptidase M56 domain-containing protein</fullName>
    </recommendedName>
</protein>
<accession>A0A398DB50</accession>
<dbReference type="EMBL" id="QXIW01000028">
    <property type="protein sequence ID" value="RIE12796.1"/>
    <property type="molecule type" value="Genomic_DNA"/>
</dbReference>
<dbReference type="InterPro" id="IPR052173">
    <property type="entry name" value="Beta-lactam_resp_regulator"/>
</dbReference>
<keyword evidence="1" id="KW-0812">Transmembrane</keyword>
<dbReference type="InterPro" id="IPR036278">
    <property type="entry name" value="Sialidase_sf"/>
</dbReference>
<dbReference type="AlphaFoldDB" id="A0A398DB50"/>
<feature type="transmembrane region" description="Helical" evidence="1">
    <location>
        <begin position="313"/>
        <end position="332"/>
    </location>
</feature>
<organism evidence="3 6">
    <name type="scientific">Candidatus Cryosericum hinesii</name>
    <dbReference type="NCBI Taxonomy" id="2290915"/>
    <lineage>
        <taxon>Bacteria</taxon>
        <taxon>Pseudomonadati</taxon>
        <taxon>Caldisericota/Cryosericota group</taxon>
        <taxon>Candidatus Cryosericota</taxon>
        <taxon>Candidatus Cryosericia</taxon>
        <taxon>Candidatus Cryosericales</taxon>
        <taxon>Candidatus Cryosericaceae</taxon>
        <taxon>Candidatus Cryosericum</taxon>
    </lineage>
</organism>
<dbReference type="Proteomes" id="UP000265724">
    <property type="component" value="Unassembled WGS sequence"/>
</dbReference>
<dbReference type="Gene3D" id="2.120.10.10">
    <property type="match status" value="1"/>
</dbReference>
<reference evidence="5 6" key="1">
    <citation type="submission" date="2018-09" db="EMBL/GenBank/DDBJ databases">
        <title>Discovery and Ecogenomic Context for Candidatus Cryosericales, a Global Caldiserica Order Active in Thawing Permafrost.</title>
        <authorList>
            <person name="Martinez M.A."/>
            <person name="Woodcroft B.J."/>
            <person name="Ignacio Espinoza J.C."/>
            <person name="Zayed A."/>
            <person name="Singleton C.M."/>
            <person name="Boyd J."/>
            <person name="Li Y.-F."/>
            <person name="Purvine S."/>
            <person name="Maughan H."/>
            <person name="Hodgkins S.B."/>
            <person name="Anderson D."/>
            <person name="Sederholm M."/>
            <person name="Temperton B."/>
            <person name="Saleska S.R."/>
            <person name="Tyson G.W."/>
            <person name="Rich V.I."/>
        </authorList>
    </citation>
    <scope>NUCLEOTIDE SEQUENCE [LARGE SCALE GENOMIC DNA]</scope>
    <source>
        <strain evidence="4 5">SMC2</strain>
        <strain evidence="3 6">SMC3</strain>
    </source>
</reference>
<feature type="domain" description="Peptidase M56" evidence="2">
    <location>
        <begin position="10"/>
        <end position="303"/>
    </location>
</feature>
<dbReference type="CDD" id="cd15482">
    <property type="entry name" value="Sialidase_non-viral"/>
    <property type="match status" value="1"/>
</dbReference>
<dbReference type="EMBL" id="QXIX01000050">
    <property type="protein sequence ID" value="RIE12850.1"/>
    <property type="molecule type" value="Genomic_DNA"/>
</dbReference>
<dbReference type="SUPFAM" id="SSF50939">
    <property type="entry name" value="Sialidases"/>
    <property type="match status" value="1"/>
</dbReference>
<keyword evidence="1" id="KW-0472">Membrane</keyword>
<evidence type="ECO:0000256" key="1">
    <source>
        <dbReference type="SAM" id="Phobius"/>
    </source>
</evidence>
<evidence type="ECO:0000259" key="2">
    <source>
        <dbReference type="Pfam" id="PF05569"/>
    </source>
</evidence>
<dbReference type="Pfam" id="PF05569">
    <property type="entry name" value="Peptidase_M56"/>
    <property type="match status" value="1"/>
</dbReference>